<accession>A0A1D3CZ80</accession>
<dbReference type="VEuPathDB" id="ToxoDB:LOC34617963"/>
<dbReference type="FunCoup" id="A0A1D3CZ80">
    <property type="interactions" value="4"/>
</dbReference>
<comment type="caution">
    <text evidence="2">The sequence shown here is derived from an EMBL/GenBank/DDBJ whole genome shotgun (WGS) entry which is preliminary data.</text>
</comment>
<evidence type="ECO:0000313" key="2">
    <source>
        <dbReference type="EMBL" id="OEH76507.1"/>
    </source>
</evidence>
<dbReference type="VEuPathDB" id="ToxoDB:cyc_00865"/>
<dbReference type="AlphaFoldDB" id="A0A1D3CZ80"/>
<keyword evidence="3" id="KW-1185">Reference proteome</keyword>
<feature type="compositionally biased region" description="Basic and acidic residues" evidence="1">
    <location>
        <begin position="88"/>
        <end position="104"/>
    </location>
</feature>
<proteinExistence type="predicted"/>
<gene>
    <name evidence="2" type="ORF">cyc_00865</name>
</gene>
<sequence length="104" mass="11208">MALLFLIGCVCALSIMQRLARPLLAATELPTPPMGTGVVFEHVLPVKFALSGPKWCAVVASGLAGAFSGNFFFKNLIMCRNPPNPPRDPNETAPERHPHAPEDE</sequence>
<feature type="region of interest" description="Disordered" evidence="1">
    <location>
        <begin position="83"/>
        <end position="104"/>
    </location>
</feature>
<name>A0A1D3CZ80_9EIME</name>
<evidence type="ECO:0000256" key="1">
    <source>
        <dbReference type="SAM" id="MobiDB-lite"/>
    </source>
</evidence>
<dbReference type="EMBL" id="JROU02001436">
    <property type="protein sequence ID" value="OEH76507.1"/>
    <property type="molecule type" value="Genomic_DNA"/>
</dbReference>
<organism evidence="2 3">
    <name type="scientific">Cyclospora cayetanensis</name>
    <dbReference type="NCBI Taxonomy" id="88456"/>
    <lineage>
        <taxon>Eukaryota</taxon>
        <taxon>Sar</taxon>
        <taxon>Alveolata</taxon>
        <taxon>Apicomplexa</taxon>
        <taxon>Conoidasida</taxon>
        <taxon>Coccidia</taxon>
        <taxon>Eucoccidiorida</taxon>
        <taxon>Eimeriorina</taxon>
        <taxon>Eimeriidae</taxon>
        <taxon>Cyclospora</taxon>
    </lineage>
</organism>
<dbReference type="InParanoid" id="A0A1D3CZ80"/>
<evidence type="ECO:0000313" key="3">
    <source>
        <dbReference type="Proteomes" id="UP000095192"/>
    </source>
</evidence>
<dbReference type="Proteomes" id="UP000095192">
    <property type="component" value="Unassembled WGS sequence"/>
</dbReference>
<reference evidence="2 3" key="1">
    <citation type="journal article" date="2016" name="BMC Genomics">
        <title>Comparative genomics reveals Cyclospora cayetanensis possesses coccidia-like metabolism and invasion components but unique surface antigens.</title>
        <authorList>
            <person name="Liu S."/>
            <person name="Wang L."/>
            <person name="Zheng H."/>
            <person name="Xu Z."/>
            <person name="Roellig D.M."/>
            <person name="Li N."/>
            <person name="Frace M.A."/>
            <person name="Tang K."/>
            <person name="Arrowood M.J."/>
            <person name="Moss D.M."/>
            <person name="Zhang L."/>
            <person name="Feng Y."/>
            <person name="Xiao L."/>
        </authorList>
    </citation>
    <scope>NUCLEOTIDE SEQUENCE [LARGE SCALE GENOMIC DNA]</scope>
    <source>
        <strain evidence="2 3">CHN_HEN01</strain>
    </source>
</reference>
<protein>
    <submittedName>
        <fullName evidence="2">Uncharacterized protein</fullName>
    </submittedName>
</protein>